<accession>A0A7S8F4H8</accession>
<protein>
    <submittedName>
        <fullName evidence="3">Uncharacterized protein</fullName>
    </submittedName>
</protein>
<evidence type="ECO:0000256" key="2">
    <source>
        <dbReference type="SAM" id="Phobius"/>
    </source>
</evidence>
<feature type="region of interest" description="Disordered" evidence="1">
    <location>
        <begin position="112"/>
        <end position="140"/>
    </location>
</feature>
<evidence type="ECO:0000256" key="1">
    <source>
        <dbReference type="SAM" id="MobiDB-lite"/>
    </source>
</evidence>
<evidence type="ECO:0000313" key="3">
    <source>
        <dbReference type="EMBL" id="QPC98848.1"/>
    </source>
</evidence>
<keyword evidence="2" id="KW-1133">Transmembrane helix</keyword>
<dbReference type="KEGG" id="qso:IRL76_13600"/>
<gene>
    <name evidence="3" type="ORF">IRL76_13600</name>
</gene>
<name>A0A7S8F4H8_9SPHN</name>
<keyword evidence="2" id="KW-0472">Membrane</keyword>
<proteinExistence type="predicted"/>
<keyword evidence="4" id="KW-1185">Reference proteome</keyword>
<dbReference type="AlphaFoldDB" id="A0A7S8F4H8"/>
<reference evidence="3 4" key="1">
    <citation type="submission" date="2020-11" db="EMBL/GenBank/DDBJ databases">
        <title>The genome sequence of Erythrobacter sp. 6D36.</title>
        <authorList>
            <person name="Liu Y."/>
        </authorList>
    </citation>
    <scope>NUCLEOTIDE SEQUENCE [LARGE SCALE GENOMIC DNA]</scope>
    <source>
        <strain evidence="3 4">6D36</strain>
    </source>
</reference>
<dbReference type="EMBL" id="CP064654">
    <property type="protein sequence ID" value="QPC98848.1"/>
    <property type="molecule type" value="Genomic_DNA"/>
</dbReference>
<evidence type="ECO:0000313" key="4">
    <source>
        <dbReference type="Proteomes" id="UP000594459"/>
    </source>
</evidence>
<feature type="transmembrane region" description="Helical" evidence="2">
    <location>
        <begin position="47"/>
        <end position="80"/>
    </location>
</feature>
<dbReference type="Proteomes" id="UP000594459">
    <property type="component" value="Chromosome"/>
</dbReference>
<dbReference type="RefSeq" id="WP_200981852.1">
    <property type="nucleotide sequence ID" value="NZ_CP064654.1"/>
</dbReference>
<feature type="transmembrane region" description="Helical" evidence="2">
    <location>
        <begin position="15"/>
        <end position="35"/>
    </location>
</feature>
<organism evidence="3 4">
    <name type="scientific">Qipengyuania soli</name>
    <dbReference type="NCBI Taxonomy" id="2782568"/>
    <lineage>
        <taxon>Bacteria</taxon>
        <taxon>Pseudomonadati</taxon>
        <taxon>Pseudomonadota</taxon>
        <taxon>Alphaproteobacteria</taxon>
        <taxon>Sphingomonadales</taxon>
        <taxon>Erythrobacteraceae</taxon>
        <taxon>Qipengyuania</taxon>
    </lineage>
</organism>
<keyword evidence="2" id="KW-0812">Transmembrane</keyword>
<sequence>MNGTASKRPISSHPAFRWAVGLWFAALLGAGLFVMPEGIHTSIRQALGIDALIPVGVVGKAILAGAAALFGLALGIVLAMRVAALNSASEFDDEDEYDEVAWQDGDAVEVVETPSEMEEPRRPFSPREYFGDEPQDRDPAPVEELFDEDFAEFDEVDDEAGAEVEPVVIAAEEVALAEAREPAPVMPEVAEETEALGDLPLAVLTQRLKRALDASRAASTQPAPVDDGELDPVIAFLRREADRTAPASAPEANEDAQAALRSALDRLSQVGKPR</sequence>